<feature type="chain" id="PRO_5014772819" evidence="1">
    <location>
        <begin position="21"/>
        <end position="70"/>
    </location>
</feature>
<feature type="signal peptide" evidence="1">
    <location>
        <begin position="1"/>
        <end position="20"/>
    </location>
</feature>
<sequence length="70" mass="7723">MKGCRALLLLLSIVIPATELLDSLDSLHSLASATELKRSVYLCTDAVVARSYFYPEHTQTHTPKHSHSGK</sequence>
<evidence type="ECO:0000313" key="2">
    <source>
        <dbReference type="EMBL" id="MBW48453.1"/>
    </source>
</evidence>
<evidence type="ECO:0000256" key="1">
    <source>
        <dbReference type="SAM" id="SignalP"/>
    </source>
</evidence>
<proteinExistence type="predicted"/>
<name>A0A2M4B5W6_9DIPT</name>
<keyword evidence="1" id="KW-0732">Signal</keyword>
<dbReference type="EMBL" id="GGFK01015132">
    <property type="protein sequence ID" value="MBW48453.1"/>
    <property type="molecule type" value="Transcribed_RNA"/>
</dbReference>
<accession>A0A2M4B5W6</accession>
<organism evidence="2">
    <name type="scientific">Anopheles triannulatus</name>
    <dbReference type="NCBI Taxonomy" id="58253"/>
    <lineage>
        <taxon>Eukaryota</taxon>
        <taxon>Metazoa</taxon>
        <taxon>Ecdysozoa</taxon>
        <taxon>Arthropoda</taxon>
        <taxon>Hexapoda</taxon>
        <taxon>Insecta</taxon>
        <taxon>Pterygota</taxon>
        <taxon>Neoptera</taxon>
        <taxon>Endopterygota</taxon>
        <taxon>Diptera</taxon>
        <taxon>Nematocera</taxon>
        <taxon>Culicoidea</taxon>
        <taxon>Culicidae</taxon>
        <taxon>Anophelinae</taxon>
        <taxon>Anopheles</taxon>
    </lineage>
</organism>
<protein>
    <submittedName>
        <fullName evidence="2">Putative secreted protein</fullName>
    </submittedName>
</protein>
<dbReference type="AlphaFoldDB" id="A0A2M4B5W6"/>
<reference evidence="2" key="1">
    <citation type="submission" date="2018-01" db="EMBL/GenBank/DDBJ databases">
        <title>An insight into the sialome of Amazonian anophelines.</title>
        <authorList>
            <person name="Ribeiro J.M."/>
            <person name="Scarpassa V."/>
            <person name="Calvo E."/>
        </authorList>
    </citation>
    <scope>NUCLEOTIDE SEQUENCE</scope>
    <source>
        <tissue evidence="2">Salivary glands</tissue>
    </source>
</reference>